<gene>
    <name evidence="2" type="ORF">METZ01_LOCUS161464</name>
</gene>
<evidence type="ECO:0008006" key="3">
    <source>
        <dbReference type="Google" id="ProtNLM"/>
    </source>
</evidence>
<keyword evidence="1" id="KW-1133">Transmembrane helix</keyword>
<accession>A0A382B457</accession>
<dbReference type="EMBL" id="UINC01028142">
    <property type="protein sequence ID" value="SVB08610.1"/>
    <property type="molecule type" value="Genomic_DNA"/>
</dbReference>
<feature type="transmembrane region" description="Helical" evidence="1">
    <location>
        <begin position="7"/>
        <end position="34"/>
    </location>
</feature>
<evidence type="ECO:0000256" key="1">
    <source>
        <dbReference type="SAM" id="Phobius"/>
    </source>
</evidence>
<protein>
    <recommendedName>
        <fullName evidence="3">DUF1761 domain-containing protein</fullName>
    </recommendedName>
</protein>
<evidence type="ECO:0000313" key="2">
    <source>
        <dbReference type="EMBL" id="SVB08610.1"/>
    </source>
</evidence>
<sequence>MDTKRVAIGTVVGSIAMFVAAYLIWSMALPAMAIGDNLWEGAFEAAGVGRESPILWAFFLANVPAAALITLAIERGASSTIGEGVKVAAIVGFLLWASADLAYYGSTTIFDLTSTIVDPLLATLHFGIGGGVIAAVLGRR</sequence>
<keyword evidence="1" id="KW-0812">Transmembrane</keyword>
<feature type="transmembrane region" description="Helical" evidence="1">
    <location>
        <begin position="116"/>
        <end position="137"/>
    </location>
</feature>
<feature type="transmembrane region" description="Helical" evidence="1">
    <location>
        <begin position="54"/>
        <end position="73"/>
    </location>
</feature>
<feature type="transmembrane region" description="Helical" evidence="1">
    <location>
        <begin position="85"/>
        <end position="104"/>
    </location>
</feature>
<proteinExistence type="predicted"/>
<reference evidence="2" key="1">
    <citation type="submission" date="2018-05" db="EMBL/GenBank/DDBJ databases">
        <authorList>
            <person name="Lanie J.A."/>
            <person name="Ng W.-L."/>
            <person name="Kazmierczak K.M."/>
            <person name="Andrzejewski T.M."/>
            <person name="Davidsen T.M."/>
            <person name="Wayne K.J."/>
            <person name="Tettelin H."/>
            <person name="Glass J.I."/>
            <person name="Rusch D."/>
            <person name="Podicherti R."/>
            <person name="Tsui H.-C.T."/>
            <person name="Winkler M.E."/>
        </authorList>
    </citation>
    <scope>NUCLEOTIDE SEQUENCE</scope>
</reference>
<keyword evidence="1" id="KW-0472">Membrane</keyword>
<name>A0A382B457_9ZZZZ</name>
<organism evidence="2">
    <name type="scientific">marine metagenome</name>
    <dbReference type="NCBI Taxonomy" id="408172"/>
    <lineage>
        <taxon>unclassified sequences</taxon>
        <taxon>metagenomes</taxon>
        <taxon>ecological metagenomes</taxon>
    </lineage>
</organism>
<dbReference type="AlphaFoldDB" id="A0A382B457"/>